<sequence length="268" mass="28625">MAGAAQPVAAIDPNRPSTARIYDYLMGGSHNFAADRAVATRAVELLPELPVMLHTNRSFLRRAVRYAAGRGIRQFLELGSGIPTAENVHGTAREVHPDARVVYVDIETSAVLHAREALREETGVVVVQGDLLQPRELFTDPGLRGVLDLTEPVCIILASVLHFVPDSPELVAALRCYREVAAPGSHLVLSHVTAGTDPEALDRVAELFGRTGTPLVLRDPAVFTAMFQGWEPVEPGIVPSRLWHPGPEPAGDGAPAGPPTLAGVAVKM</sequence>
<dbReference type="Gene3D" id="3.40.50.150">
    <property type="entry name" value="Vaccinia Virus protein VP39"/>
    <property type="match status" value="1"/>
</dbReference>
<reference evidence="2 3" key="1">
    <citation type="journal article" date="2014" name="J. Biotechnol.">
        <title>Complete genome sequence of the actinobacterium Actinoplanes friuliensis HAG 010964, producer of the lipopeptide antibiotic friulimycin.</title>
        <authorList>
            <person name="Ruckert C."/>
            <person name="Szczepanowski R."/>
            <person name="Albersmeier A."/>
            <person name="Goesmann A."/>
            <person name="Fischer N."/>
            <person name="Steinkamper A."/>
            <person name="Puhler A."/>
            <person name="Biener R."/>
            <person name="Schwartz D."/>
            <person name="Kalinowski J."/>
        </authorList>
    </citation>
    <scope>NUCLEOTIDE SEQUENCE [LARGE SCALE GENOMIC DNA]</scope>
    <source>
        <strain evidence="2 3">DSM 7358</strain>
    </source>
</reference>
<proteinExistence type="predicted"/>
<protein>
    <recommendedName>
        <fullName evidence="4">S-adenosyl methyltransferase</fullName>
    </recommendedName>
</protein>
<keyword evidence="3" id="KW-1185">Reference proteome</keyword>
<evidence type="ECO:0008006" key="4">
    <source>
        <dbReference type="Google" id="ProtNLM"/>
    </source>
</evidence>
<dbReference type="KEGG" id="afs:AFR_24170"/>
<dbReference type="HOGENOM" id="CLU_067079_1_0_11"/>
<feature type="region of interest" description="Disordered" evidence="1">
    <location>
        <begin position="244"/>
        <end position="268"/>
    </location>
</feature>
<dbReference type="InterPro" id="IPR006764">
    <property type="entry name" value="SAM_dep_MeTrfase_SAV2177_type"/>
</dbReference>
<dbReference type="EMBL" id="CP006272">
    <property type="protein sequence ID" value="AGZ43102.1"/>
    <property type="molecule type" value="Genomic_DNA"/>
</dbReference>
<dbReference type="eggNOG" id="COG2890">
    <property type="taxonomic scope" value="Bacteria"/>
</dbReference>
<dbReference type="Proteomes" id="UP000017746">
    <property type="component" value="Chromosome"/>
</dbReference>
<dbReference type="OrthoDB" id="4073278at2"/>
<feature type="compositionally biased region" description="Low complexity" evidence="1">
    <location>
        <begin position="249"/>
        <end position="268"/>
    </location>
</feature>
<evidence type="ECO:0000313" key="3">
    <source>
        <dbReference type="Proteomes" id="UP000017746"/>
    </source>
</evidence>
<evidence type="ECO:0000313" key="2">
    <source>
        <dbReference type="EMBL" id="AGZ43102.1"/>
    </source>
</evidence>
<dbReference type="STRING" id="1246995.AFR_24170"/>
<organism evidence="2 3">
    <name type="scientific">Actinoplanes friuliensis DSM 7358</name>
    <dbReference type="NCBI Taxonomy" id="1246995"/>
    <lineage>
        <taxon>Bacteria</taxon>
        <taxon>Bacillati</taxon>
        <taxon>Actinomycetota</taxon>
        <taxon>Actinomycetes</taxon>
        <taxon>Micromonosporales</taxon>
        <taxon>Micromonosporaceae</taxon>
        <taxon>Actinoplanes</taxon>
    </lineage>
</organism>
<dbReference type="CDD" id="cd02440">
    <property type="entry name" value="AdoMet_MTases"/>
    <property type="match status" value="1"/>
</dbReference>
<dbReference type="AlphaFoldDB" id="U5W271"/>
<dbReference type="InterPro" id="IPR029063">
    <property type="entry name" value="SAM-dependent_MTases_sf"/>
</dbReference>
<gene>
    <name evidence="2" type="ORF">AFR_24170</name>
</gene>
<name>U5W271_9ACTN</name>
<dbReference type="PATRIC" id="fig|1246995.3.peg.4896"/>
<evidence type="ECO:0000256" key="1">
    <source>
        <dbReference type="SAM" id="MobiDB-lite"/>
    </source>
</evidence>
<dbReference type="RefSeq" id="WP_023363692.1">
    <property type="nucleotide sequence ID" value="NC_022657.1"/>
</dbReference>
<dbReference type="SUPFAM" id="SSF53335">
    <property type="entry name" value="S-adenosyl-L-methionine-dependent methyltransferases"/>
    <property type="match status" value="1"/>
</dbReference>
<accession>U5W271</accession>
<dbReference type="PIRSF" id="PIRSF017393">
    <property type="entry name" value="MTase_SAV2177"/>
    <property type="match status" value="1"/>
</dbReference>
<dbReference type="Pfam" id="PF04672">
    <property type="entry name" value="Methyltransf_19"/>
    <property type="match status" value="1"/>
</dbReference>